<feature type="chain" id="PRO_5034635505" evidence="1">
    <location>
        <begin position="24"/>
        <end position="196"/>
    </location>
</feature>
<keyword evidence="4" id="KW-1185">Reference proteome</keyword>
<proteinExistence type="predicted"/>
<organism evidence="2 5">
    <name type="scientific">Aeromicrobium tamlense</name>
    <dbReference type="NCBI Taxonomy" id="375541"/>
    <lineage>
        <taxon>Bacteria</taxon>
        <taxon>Bacillati</taxon>
        <taxon>Actinomycetota</taxon>
        <taxon>Actinomycetes</taxon>
        <taxon>Propionibacteriales</taxon>
        <taxon>Nocardioidaceae</taxon>
        <taxon>Aeromicrobium</taxon>
    </lineage>
</organism>
<evidence type="ECO:0000313" key="2">
    <source>
        <dbReference type="EMBL" id="MBD1268798.1"/>
    </source>
</evidence>
<accession>A0A8I0FT29</accession>
<sequence length="196" mass="21588">MRRTWGILLLVLALSATAAPAVAQTKTTRDPRGGGSSLLDIHRVKVTNNAKGVRITVTIDPVDWVTSSPLGDFRMLIDTKKGGGAEFAEAFGMPGDGGFSARHGSKRFKKSWRTYPSVGRCGRTVAESWDVQKGVITVHIRPKKGCLYHPKLVRVNVRTQQSGYYEGTTFHPNDPPLVDHLPASGAYTPWVRYTRR</sequence>
<evidence type="ECO:0000313" key="4">
    <source>
        <dbReference type="Proteomes" id="UP000587211"/>
    </source>
</evidence>
<evidence type="ECO:0000256" key="1">
    <source>
        <dbReference type="SAM" id="SignalP"/>
    </source>
</evidence>
<evidence type="ECO:0000313" key="3">
    <source>
        <dbReference type="EMBL" id="NYI37296.1"/>
    </source>
</evidence>
<feature type="signal peptide" evidence="1">
    <location>
        <begin position="1"/>
        <end position="23"/>
    </location>
</feature>
<dbReference type="AlphaFoldDB" id="A0A8I0FT29"/>
<evidence type="ECO:0000313" key="5">
    <source>
        <dbReference type="Proteomes" id="UP000659061"/>
    </source>
</evidence>
<dbReference type="Proteomes" id="UP000587211">
    <property type="component" value="Unassembled WGS sequence"/>
</dbReference>
<keyword evidence="1" id="KW-0732">Signal</keyword>
<dbReference type="EMBL" id="JACBZN010000001">
    <property type="protein sequence ID" value="NYI37296.1"/>
    <property type="molecule type" value="Genomic_DNA"/>
</dbReference>
<comment type="caution">
    <text evidence="2">The sequence shown here is derived from an EMBL/GenBank/DDBJ whole genome shotgun (WGS) entry which is preliminary data.</text>
</comment>
<dbReference type="Proteomes" id="UP000659061">
    <property type="component" value="Unassembled WGS sequence"/>
</dbReference>
<reference evidence="3 4" key="1">
    <citation type="submission" date="2020-07" db="EMBL/GenBank/DDBJ databases">
        <title>Sequencing the genomes of 1000 actinobacteria strains.</title>
        <authorList>
            <person name="Klenk H.-P."/>
        </authorList>
    </citation>
    <scope>NUCLEOTIDE SEQUENCE [LARGE SCALE GENOMIC DNA]</scope>
    <source>
        <strain evidence="3 4">DSM 19087</strain>
    </source>
</reference>
<dbReference type="EMBL" id="JACWMT010000001">
    <property type="protein sequence ID" value="MBD1268798.1"/>
    <property type="molecule type" value="Genomic_DNA"/>
</dbReference>
<name>A0A8I0FT29_9ACTN</name>
<dbReference type="RefSeq" id="WP_179423661.1">
    <property type="nucleotide sequence ID" value="NZ_BAAAMP010000002.1"/>
</dbReference>
<gene>
    <name evidence="3" type="ORF">BJ975_000671</name>
    <name evidence="2" type="ORF">IDH50_00980</name>
</gene>
<protein>
    <submittedName>
        <fullName evidence="2">Uncharacterized protein</fullName>
    </submittedName>
</protein>
<reference evidence="2" key="2">
    <citation type="submission" date="2020-09" db="EMBL/GenBank/DDBJ databases">
        <title>Novel species in genus Aeromicrobium.</title>
        <authorList>
            <person name="Zhang G."/>
        </authorList>
    </citation>
    <scope>NUCLEOTIDE SEQUENCE</scope>
    <source>
        <strain evidence="2">SSW1-57</strain>
    </source>
</reference>